<proteinExistence type="predicted"/>
<sequence>MGRGGTSHGWIDCTYDTRASLLLHGLEIEPFATRAGLASAMLTSSTIDSSIEKQDLPRRPDRRQIADMDAPCKLISHSGATLRHGPDVARPLAHAVEPGNLGKAGLGVAATKQDARRSTGSYCSLLQPSVAQVAAMVRTSFFIALLLSSYVSIILKNGLSEPQGPPKMARSCY</sequence>
<gene>
    <name evidence="1" type="ORF">MPH_10114</name>
</gene>
<dbReference type="HOGENOM" id="CLU_1547900_0_0_1"/>
<evidence type="ECO:0000313" key="2">
    <source>
        <dbReference type="Proteomes" id="UP000007129"/>
    </source>
</evidence>
<dbReference type="InParanoid" id="K2RIN9"/>
<dbReference type="AlphaFoldDB" id="K2RIN9"/>
<comment type="caution">
    <text evidence="1">The sequence shown here is derived from an EMBL/GenBank/DDBJ whole genome shotgun (WGS) entry which is preliminary data.</text>
</comment>
<dbReference type="EMBL" id="AHHD01000428">
    <property type="protein sequence ID" value="EKG12757.1"/>
    <property type="molecule type" value="Genomic_DNA"/>
</dbReference>
<name>K2RIN9_MACPH</name>
<accession>K2RIN9</accession>
<dbReference type="Proteomes" id="UP000007129">
    <property type="component" value="Unassembled WGS sequence"/>
</dbReference>
<dbReference type="VEuPathDB" id="FungiDB:MPH_10114"/>
<protein>
    <submittedName>
        <fullName evidence="1">Uncharacterized protein</fullName>
    </submittedName>
</protein>
<evidence type="ECO:0000313" key="1">
    <source>
        <dbReference type="EMBL" id="EKG12757.1"/>
    </source>
</evidence>
<organism evidence="1 2">
    <name type="scientific">Macrophomina phaseolina (strain MS6)</name>
    <name type="common">Charcoal rot fungus</name>
    <dbReference type="NCBI Taxonomy" id="1126212"/>
    <lineage>
        <taxon>Eukaryota</taxon>
        <taxon>Fungi</taxon>
        <taxon>Dikarya</taxon>
        <taxon>Ascomycota</taxon>
        <taxon>Pezizomycotina</taxon>
        <taxon>Dothideomycetes</taxon>
        <taxon>Dothideomycetes incertae sedis</taxon>
        <taxon>Botryosphaeriales</taxon>
        <taxon>Botryosphaeriaceae</taxon>
        <taxon>Macrophomina</taxon>
    </lineage>
</organism>
<reference evidence="1 2" key="1">
    <citation type="journal article" date="2012" name="BMC Genomics">
        <title>Tools to kill: Genome of one of the most destructive plant pathogenic fungi Macrophomina phaseolina.</title>
        <authorList>
            <person name="Islam M.S."/>
            <person name="Haque M.S."/>
            <person name="Islam M.M."/>
            <person name="Emdad E.M."/>
            <person name="Halim A."/>
            <person name="Hossen Q.M.M."/>
            <person name="Hossain M.Z."/>
            <person name="Ahmed B."/>
            <person name="Rahim S."/>
            <person name="Rahman M.S."/>
            <person name="Alam M.M."/>
            <person name="Hou S."/>
            <person name="Wan X."/>
            <person name="Saito J.A."/>
            <person name="Alam M."/>
        </authorList>
    </citation>
    <scope>NUCLEOTIDE SEQUENCE [LARGE SCALE GENOMIC DNA]</scope>
    <source>
        <strain evidence="1 2">MS6</strain>
    </source>
</reference>